<feature type="transmembrane region" description="Helical" evidence="8">
    <location>
        <begin position="12"/>
        <end position="36"/>
    </location>
</feature>
<evidence type="ECO:0000256" key="6">
    <source>
        <dbReference type="ARBA" id="ARBA00023295"/>
    </source>
</evidence>
<dbReference type="InterPro" id="IPR041233">
    <property type="entry name" value="Melibiase_C"/>
</dbReference>
<name>A0A8S3QAW9_MYTED</name>
<keyword evidence="6 7" id="KW-0326">Glycosidase</keyword>
<dbReference type="CDD" id="cd14792">
    <property type="entry name" value="GH27"/>
    <property type="match status" value="1"/>
</dbReference>
<dbReference type="InterPro" id="IPR013785">
    <property type="entry name" value="Aldolase_TIM"/>
</dbReference>
<dbReference type="GO" id="GO:0004557">
    <property type="term" value="F:alpha-galactosidase activity"/>
    <property type="evidence" value="ECO:0007669"/>
    <property type="project" value="UniProtKB-EC"/>
</dbReference>
<comment type="caution">
    <text evidence="10">The sequence shown here is derived from an EMBL/GenBank/DDBJ whole genome shotgun (WGS) entry which is preliminary data.</text>
</comment>
<evidence type="ECO:0000256" key="5">
    <source>
        <dbReference type="ARBA" id="ARBA00022801"/>
    </source>
</evidence>
<comment type="subunit">
    <text evidence="7">Homodimer.</text>
</comment>
<feature type="domain" description="Alpha galactosidase C-terminal" evidence="9">
    <location>
        <begin position="358"/>
        <end position="442"/>
    </location>
</feature>
<dbReference type="Pfam" id="PF16499">
    <property type="entry name" value="Melibiase_2"/>
    <property type="match status" value="1"/>
</dbReference>
<dbReference type="AlphaFoldDB" id="A0A8S3QAW9"/>
<dbReference type="GO" id="GO:0016139">
    <property type="term" value="P:glycoside catabolic process"/>
    <property type="evidence" value="ECO:0007669"/>
    <property type="project" value="TreeGrafter"/>
</dbReference>
<keyword evidence="8" id="KW-0472">Membrane</keyword>
<evidence type="ECO:0000313" key="11">
    <source>
        <dbReference type="Proteomes" id="UP000683360"/>
    </source>
</evidence>
<evidence type="ECO:0000256" key="1">
    <source>
        <dbReference type="ARBA" id="ARBA00001255"/>
    </source>
</evidence>
<dbReference type="PANTHER" id="PTHR11452:SF83">
    <property type="entry name" value="ALPHA-GALACTOSIDASE"/>
    <property type="match status" value="1"/>
</dbReference>
<keyword evidence="8" id="KW-1133">Transmembrane helix</keyword>
<dbReference type="GO" id="GO:0005737">
    <property type="term" value="C:cytoplasm"/>
    <property type="evidence" value="ECO:0007669"/>
    <property type="project" value="TreeGrafter"/>
</dbReference>
<keyword evidence="7" id="KW-1015">Disulfide bond</keyword>
<gene>
    <name evidence="10" type="ORF">MEDL_9064</name>
</gene>
<dbReference type="GO" id="GO:0009311">
    <property type="term" value="P:oligosaccharide metabolic process"/>
    <property type="evidence" value="ECO:0007669"/>
    <property type="project" value="TreeGrafter"/>
</dbReference>
<dbReference type="InterPro" id="IPR013780">
    <property type="entry name" value="Glyco_hydro_b"/>
</dbReference>
<dbReference type="InterPro" id="IPR017853">
    <property type="entry name" value="GH"/>
</dbReference>
<comment type="similarity">
    <text evidence="2 7">Belongs to the glycosyl hydrolase 27 family.</text>
</comment>
<dbReference type="PRINTS" id="PR00740">
    <property type="entry name" value="GLHYDRLASE27"/>
</dbReference>
<dbReference type="Pfam" id="PF17801">
    <property type="entry name" value="Melibiase_C"/>
    <property type="match status" value="1"/>
</dbReference>
<sequence>MRVMKRGVGEDVLCFSIQSMLIVLIVSLLCPCIWSLDNGLALTPPLGWLTWERFRCQTNCKDYPKNCIGETLIKEMADVMVSDGYKDAGYEYIIIDDCWPASKRTSEGRLQGDPERFPNGMKALADYIHSKGLKFGIYEDFGKKTCAGYPGSEFYMKMDSQTFADWGVDFVKFDQCNADPHDMKYGYPVMEFFMNKTGRPMVFACEWPLNNLVKKIKPDFAAIRKTCNMWRNYNDIEDSFDSVLSIINYWAKDPYNMSSYAGPGGWNDPDEIILGDFGLSHDQERFQMGICIILGDFGLSHDQERVQMGMWCMFAAPLLLSNDLRNIRNSSKALILNKRLLAINQDPLGIQAKAFNLGYVQVWTRPILPLGSKVVAVLFVTDHYPGKGGNYIKVTYPLSMYGITDGKQYDITEVFDGHSMGTHNTSSILTFNVNPTGIFMFTVKPL</sequence>
<dbReference type="PANTHER" id="PTHR11452">
    <property type="entry name" value="ALPHA-GALACTOSIDASE/ALPHA-N-ACETYLGALACTOSAMINIDASE"/>
    <property type="match status" value="1"/>
</dbReference>
<keyword evidence="4" id="KW-0732">Signal</keyword>
<organism evidence="10 11">
    <name type="scientific">Mytilus edulis</name>
    <name type="common">Blue mussel</name>
    <dbReference type="NCBI Taxonomy" id="6550"/>
    <lineage>
        <taxon>Eukaryota</taxon>
        <taxon>Metazoa</taxon>
        <taxon>Spiralia</taxon>
        <taxon>Lophotrochozoa</taxon>
        <taxon>Mollusca</taxon>
        <taxon>Bivalvia</taxon>
        <taxon>Autobranchia</taxon>
        <taxon>Pteriomorphia</taxon>
        <taxon>Mytilida</taxon>
        <taxon>Mytiloidea</taxon>
        <taxon>Mytilidae</taxon>
        <taxon>Mytilinae</taxon>
        <taxon>Mytilus</taxon>
    </lineage>
</organism>
<evidence type="ECO:0000259" key="9">
    <source>
        <dbReference type="Pfam" id="PF17801"/>
    </source>
</evidence>
<evidence type="ECO:0000256" key="7">
    <source>
        <dbReference type="RuleBase" id="RU361168"/>
    </source>
</evidence>
<dbReference type="EMBL" id="CAJPWZ010000469">
    <property type="protein sequence ID" value="CAG2194030.1"/>
    <property type="molecule type" value="Genomic_DNA"/>
</dbReference>
<dbReference type="Proteomes" id="UP000683360">
    <property type="component" value="Unassembled WGS sequence"/>
</dbReference>
<evidence type="ECO:0000256" key="8">
    <source>
        <dbReference type="SAM" id="Phobius"/>
    </source>
</evidence>
<evidence type="ECO:0000256" key="3">
    <source>
        <dbReference type="ARBA" id="ARBA00012755"/>
    </source>
</evidence>
<dbReference type="SUPFAM" id="SSF51445">
    <property type="entry name" value="(Trans)glycosidases"/>
    <property type="match status" value="1"/>
</dbReference>
<evidence type="ECO:0000256" key="4">
    <source>
        <dbReference type="ARBA" id="ARBA00022729"/>
    </source>
</evidence>
<dbReference type="EC" id="3.2.1.-" evidence="7"/>
<accession>A0A8S3QAW9</accession>
<keyword evidence="11" id="KW-1185">Reference proteome</keyword>
<keyword evidence="8" id="KW-0812">Transmembrane</keyword>
<protein>
    <recommendedName>
        <fullName evidence="3 7">Alpha-galactosidase</fullName>
        <ecNumber evidence="7">3.2.1.-</ecNumber>
    </recommendedName>
</protein>
<dbReference type="OrthoDB" id="5795902at2759"/>
<dbReference type="InterPro" id="IPR002241">
    <property type="entry name" value="Glyco_hydro_27"/>
</dbReference>
<comment type="catalytic activity">
    <reaction evidence="1">
        <text>Hydrolysis of terminal, non-reducing alpha-D-galactose residues in alpha-D-galactosides, including galactose oligosaccharides, galactomannans and galactolipids.</text>
        <dbReference type="EC" id="3.2.1.22"/>
    </reaction>
</comment>
<dbReference type="SUPFAM" id="SSF51011">
    <property type="entry name" value="Glycosyl hydrolase domain"/>
    <property type="match status" value="1"/>
</dbReference>
<evidence type="ECO:0000313" key="10">
    <source>
        <dbReference type="EMBL" id="CAG2194030.1"/>
    </source>
</evidence>
<dbReference type="FunFam" id="3.20.20.70:FF:000197">
    <property type="entry name" value="Alpha-galactosidase"/>
    <property type="match status" value="1"/>
</dbReference>
<dbReference type="Gene3D" id="3.20.20.70">
    <property type="entry name" value="Aldolase class I"/>
    <property type="match status" value="1"/>
</dbReference>
<reference evidence="10" key="1">
    <citation type="submission" date="2021-03" db="EMBL/GenBank/DDBJ databases">
        <authorList>
            <person name="Bekaert M."/>
        </authorList>
    </citation>
    <scope>NUCLEOTIDE SEQUENCE</scope>
</reference>
<evidence type="ECO:0000256" key="2">
    <source>
        <dbReference type="ARBA" id="ARBA00009743"/>
    </source>
</evidence>
<keyword evidence="5 7" id="KW-0378">Hydrolase</keyword>
<dbReference type="Gene3D" id="2.60.40.1180">
    <property type="entry name" value="Golgi alpha-mannosidase II"/>
    <property type="match status" value="1"/>
</dbReference>
<proteinExistence type="inferred from homology"/>